<name>A0A1G6I2B8_9FIRM</name>
<dbReference type="GO" id="GO:0005524">
    <property type="term" value="F:ATP binding"/>
    <property type="evidence" value="ECO:0007669"/>
    <property type="project" value="TreeGrafter"/>
</dbReference>
<dbReference type="GO" id="GO:0000160">
    <property type="term" value="P:phosphorelay signal transduction system"/>
    <property type="evidence" value="ECO:0007669"/>
    <property type="project" value="InterPro"/>
</dbReference>
<dbReference type="InterPro" id="IPR027417">
    <property type="entry name" value="P-loop_NTPase"/>
</dbReference>
<dbReference type="PANTHER" id="PTHR43384">
    <property type="entry name" value="SEPTUM SITE-DETERMINING PROTEIN MIND HOMOLOG, CHLOROPLASTIC-RELATED"/>
    <property type="match status" value="1"/>
</dbReference>
<dbReference type="Gene3D" id="3.40.50.2300">
    <property type="match status" value="1"/>
</dbReference>
<dbReference type="PROSITE" id="PS50110">
    <property type="entry name" value="RESPONSE_REGULATORY"/>
    <property type="match status" value="1"/>
</dbReference>
<dbReference type="SUPFAM" id="SSF52540">
    <property type="entry name" value="P-loop containing nucleoside triphosphate hydrolases"/>
    <property type="match status" value="1"/>
</dbReference>
<dbReference type="OrthoDB" id="9794577at2"/>
<evidence type="ECO:0000256" key="1">
    <source>
        <dbReference type="PROSITE-ProRule" id="PRU00169"/>
    </source>
</evidence>
<dbReference type="SMART" id="SM00448">
    <property type="entry name" value="REC"/>
    <property type="match status" value="1"/>
</dbReference>
<gene>
    <name evidence="3" type="ORF">SAMN04487864_101402</name>
</gene>
<feature type="modified residue" description="4-aspartylphosphate" evidence="1">
    <location>
        <position position="55"/>
    </location>
</feature>
<dbReference type="GO" id="GO:0005829">
    <property type="term" value="C:cytosol"/>
    <property type="evidence" value="ECO:0007669"/>
    <property type="project" value="TreeGrafter"/>
</dbReference>
<keyword evidence="1" id="KW-0597">Phosphoprotein</keyword>
<protein>
    <submittedName>
        <fullName evidence="3">Pilus assembly protein CpaE</fullName>
    </submittedName>
</protein>
<dbReference type="GO" id="GO:0051782">
    <property type="term" value="P:negative regulation of cell division"/>
    <property type="evidence" value="ECO:0007669"/>
    <property type="project" value="TreeGrafter"/>
</dbReference>
<evidence type="ECO:0000313" key="3">
    <source>
        <dbReference type="EMBL" id="SDC00624.1"/>
    </source>
</evidence>
<dbReference type="Pfam" id="PF00072">
    <property type="entry name" value="Response_reg"/>
    <property type="match status" value="1"/>
</dbReference>
<dbReference type="EMBL" id="FMYW01000001">
    <property type="protein sequence ID" value="SDC00624.1"/>
    <property type="molecule type" value="Genomic_DNA"/>
</dbReference>
<proteinExistence type="predicted"/>
<dbReference type="PANTHER" id="PTHR43384:SF13">
    <property type="entry name" value="SLR0110 PROTEIN"/>
    <property type="match status" value="1"/>
</dbReference>
<dbReference type="InterPro" id="IPR011006">
    <property type="entry name" value="CheY-like_superfamily"/>
</dbReference>
<feature type="domain" description="Response regulatory" evidence="2">
    <location>
        <begin position="4"/>
        <end position="119"/>
    </location>
</feature>
<dbReference type="InterPro" id="IPR002586">
    <property type="entry name" value="CobQ/CobB/MinD/ParA_Nub-bd_dom"/>
</dbReference>
<dbReference type="GO" id="GO:0009898">
    <property type="term" value="C:cytoplasmic side of plasma membrane"/>
    <property type="evidence" value="ECO:0007669"/>
    <property type="project" value="TreeGrafter"/>
</dbReference>
<dbReference type="GO" id="GO:0016887">
    <property type="term" value="F:ATP hydrolysis activity"/>
    <property type="evidence" value="ECO:0007669"/>
    <property type="project" value="TreeGrafter"/>
</dbReference>
<accession>A0A1G6I2B8</accession>
<evidence type="ECO:0000313" key="4">
    <source>
        <dbReference type="Proteomes" id="UP000198943"/>
    </source>
</evidence>
<dbReference type="RefSeq" id="WP_093729146.1">
    <property type="nucleotide sequence ID" value="NZ_FMYW01000001.1"/>
</dbReference>
<organism evidence="3 4">
    <name type="scientific">Succiniclasticum ruminis</name>
    <dbReference type="NCBI Taxonomy" id="40841"/>
    <lineage>
        <taxon>Bacteria</taxon>
        <taxon>Bacillati</taxon>
        <taxon>Bacillota</taxon>
        <taxon>Negativicutes</taxon>
        <taxon>Acidaminococcales</taxon>
        <taxon>Acidaminococcaceae</taxon>
        <taxon>Succiniclasticum</taxon>
    </lineage>
</organism>
<dbReference type="Pfam" id="PF01656">
    <property type="entry name" value="CbiA"/>
    <property type="match status" value="1"/>
</dbReference>
<dbReference type="InterPro" id="IPR001789">
    <property type="entry name" value="Sig_transdc_resp-reg_receiver"/>
</dbReference>
<sequence length="375" mass="41513">MEYRVILVESNRLMLERLSSVIRNTKDFELVARYQQAGDALGQGAMFKPNMILVDIDESDNVTSLIEEFTTTFKDASVICLSAKWAPSDSEAMAGAGARGFLIKPFTSEELQEAVKTFERTGMSAGSNVIAFFSPKGKSGKTTLIANLGMALAQKTGQQVGVIDADLQFGDMSVFFNLAPKTTLMEAVRDINFLSPVTLNSYFLPIAENLRVLCGTRRPEYAEMVDINAFTEVVSMARSIYRYVLIDIPSGFTPISIATAETSDITYLVSMISGTFEIQHMKRALDIFKAWPNYQQRVKTIFTRVEPCDVNERNKLAEALEYSSVSIIPNEYMLVSSAANNGQMAILEQPDSKFANFINQLADEIIGSKSHVRLG</sequence>
<dbReference type="AlphaFoldDB" id="A0A1G6I2B8"/>
<evidence type="ECO:0000259" key="2">
    <source>
        <dbReference type="PROSITE" id="PS50110"/>
    </source>
</evidence>
<dbReference type="Gene3D" id="3.40.50.300">
    <property type="entry name" value="P-loop containing nucleotide triphosphate hydrolases"/>
    <property type="match status" value="1"/>
</dbReference>
<dbReference type="Proteomes" id="UP000198943">
    <property type="component" value="Unassembled WGS sequence"/>
</dbReference>
<keyword evidence="4" id="KW-1185">Reference proteome</keyword>
<reference evidence="4" key="1">
    <citation type="submission" date="2016-10" db="EMBL/GenBank/DDBJ databases">
        <authorList>
            <person name="Varghese N."/>
            <person name="Submissions S."/>
        </authorList>
    </citation>
    <scope>NUCLEOTIDE SEQUENCE [LARGE SCALE GENOMIC DNA]</scope>
    <source>
        <strain evidence="4">DSM 11005</strain>
    </source>
</reference>
<dbReference type="InterPro" id="IPR050625">
    <property type="entry name" value="ParA/MinD_ATPase"/>
</dbReference>
<dbReference type="SUPFAM" id="SSF52172">
    <property type="entry name" value="CheY-like"/>
    <property type="match status" value="1"/>
</dbReference>